<dbReference type="Proteomes" id="UP000252023">
    <property type="component" value="Chromosome"/>
</dbReference>
<sequence>MQRLPAAGEALMTQAFPLQWPVGRPRTKARVKSAFKVTPRTAYEDLMEELRRYGAGNVVVSSNAPLRRDGAPYADALDDRLDDPGVAVYFVRKKRLVCLSCDSFTLPFENIRAVGLSVKAYRDMERWGAGQIVDQAFEGFAALPPPGAGAEVAARAWWVVLGVEANATSDQIDAAYKSKARAAGGASVDLNAARDAGRLAAGTI</sequence>
<reference evidence="2" key="1">
    <citation type="submission" date="2018-07" db="EMBL/GenBank/DDBJ databases">
        <title>Genome sequencing of Paracoccus sp. SC2-6.</title>
        <authorList>
            <person name="Heo J."/>
            <person name="Kim S.-J."/>
            <person name="Kwon S.-W."/>
        </authorList>
    </citation>
    <scope>NUCLEOTIDE SEQUENCE [LARGE SCALE GENOMIC DNA]</scope>
    <source>
        <strain evidence="2">SC2-6</strain>
    </source>
</reference>
<gene>
    <name evidence="1" type="ORF">DRW48_10275</name>
</gene>
<evidence type="ECO:0000313" key="2">
    <source>
        <dbReference type="Proteomes" id="UP000252023"/>
    </source>
</evidence>
<organism evidence="1 2">
    <name type="scientific">Paracoccus suum</name>
    <dbReference type="NCBI Taxonomy" id="2259340"/>
    <lineage>
        <taxon>Bacteria</taxon>
        <taxon>Pseudomonadati</taxon>
        <taxon>Pseudomonadota</taxon>
        <taxon>Alphaproteobacteria</taxon>
        <taxon>Rhodobacterales</taxon>
        <taxon>Paracoccaceae</taxon>
        <taxon>Paracoccus</taxon>
    </lineage>
</organism>
<proteinExistence type="predicted"/>
<dbReference type="OrthoDB" id="8440198at2"/>
<keyword evidence="2" id="KW-1185">Reference proteome</keyword>
<name>A0A344PKW9_9RHOB</name>
<dbReference type="KEGG" id="pars:DRW48_10275"/>
<dbReference type="AlphaFoldDB" id="A0A344PKW9"/>
<evidence type="ECO:0000313" key="1">
    <source>
        <dbReference type="EMBL" id="AXC50024.1"/>
    </source>
</evidence>
<dbReference type="EMBL" id="CP030918">
    <property type="protein sequence ID" value="AXC50024.1"/>
    <property type="molecule type" value="Genomic_DNA"/>
</dbReference>
<accession>A0A344PKW9</accession>
<protein>
    <submittedName>
        <fullName evidence="1">J domain-containing protein</fullName>
    </submittedName>
</protein>